<keyword evidence="2" id="KW-0802">TPR repeat</keyword>
<keyword evidence="4" id="KW-1133">Transmembrane helix</keyword>
<dbReference type="GO" id="GO:0016791">
    <property type="term" value="F:phosphatase activity"/>
    <property type="evidence" value="ECO:0007669"/>
    <property type="project" value="TreeGrafter"/>
</dbReference>
<evidence type="ECO:0000256" key="3">
    <source>
        <dbReference type="SAM" id="Coils"/>
    </source>
</evidence>
<accession>A0A5F1Z271</accession>
<dbReference type="Pfam" id="PF07695">
    <property type="entry name" value="7TMR-DISM_7TM"/>
    <property type="match status" value="1"/>
</dbReference>
<dbReference type="Pfam" id="PF07228">
    <property type="entry name" value="SpoIIE"/>
    <property type="match status" value="1"/>
</dbReference>
<dbReference type="PANTHER" id="PTHR43156">
    <property type="entry name" value="STAGE II SPORULATION PROTEIN E-RELATED"/>
    <property type="match status" value="1"/>
</dbReference>
<dbReference type="InterPro" id="IPR008979">
    <property type="entry name" value="Galactose-bd-like_sf"/>
</dbReference>
<evidence type="ECO:0000256" key="2">
    <source>
        <dbReference type="PROSITE-ProRule" id="PRU00339"/>
    </source>
</evidence>
<evidence type="ECO:0000259" key="5">
    <source>
        <dbReference type="SMART" id="SM00331"/>
    </source>
</evidence>
<dbReference type="OrthoDB" id="343086at2"/>
<dbReference type="SMART" id="SM00028">
    <property type="entry name" value="TPR"/>
    <property type="match status" value="4"/>
</dbReference>
<dbReference type="Gene3D" id="2.60.120.260">
    <property type="entry name" value="Galactose-binding domain-like"/>
    <property type="match status" value="1"/>
</dbReference>
<proteinExistence type="predicted"/>
<feature type="domain" description="PPM-type phosphatase" evidence="5">
    <location>
        <begin position="513"/>
        <end position="715"/>
    </location>
</feature>
<dbReference type="InterPro" id="IPR019734">
    <property type="entry name" value="TPR_rpt"/>
</dbReference>
<feature type="transmembrane region" description="Helical" evidence="4">
    <location>
        <begin position="385"/>
        <end position="408"/>
    </location>
</feature>
<evidence type="ECO:0000313" key="7">
    <source>
        <dbReference type="Proteomes" id="UP000298277"/>
    </source>
</evidence>
<dbReference type="InterPro" id="IPR052016">
    <property type="entry name" value="Bact_Sigma-Reg"/>
</dbReference>
<evidence type="ECO:0000313" key="6">
    <source>
        <dbReference type="EMBL" id="TGK39372.1"/>
    </source>
</evidence>
<keyword evidence="4" id="KW-0472">Membrane</keyword>
<feature type="repeat" description="TPR" evidence="2">
    <location>
        <begin position="852"/>
        <end position="885"/>
    </location>
</feature>
<comment type="caution">
    <text evidence="6">The sequence shown here is derived from an EMBL/GenBank/DDBJ whole genome shotgun (WGS) entry which is preliminary data.</text>
</comment>
<feature type="transmembrane region" description="Helical" evidence="4">
    <location>
        <begin position="355"/>
        <end position="373"/>
    </location>
</feature>
<sequence length="896" mass="102290">MFLFLQDDLSVGRGSCGSAHQNPPILRRLFSTAAFFVSSPTRCALAIFVLFSSTVLYSHPIQTIDSLDEITSLDSGTEHTWEITTQSLDPVSFSRSYLEGAPLPEVRWEPYKAPGAFQLPDLSIETVYLLKKFVAPKDWNASSISIRLGIINDKDRTYLNGKLIGATGDRNSEFPQAYDKIRIYTIPPGLIRKGRENLILVEVKKFFRKEVGIEQDRTEIGDSSLIQKDLLRAEYVKLLFLMIYLTVGGYFLFLYVRRRTDKENLYYGLFTVLLVVYLFLRNQVKYDLGIEFIYMKKLEYIILTVLIPIFAAFIRSYFKFKRNLFSNVLDGAYLCFTLFYFVSNNVIHYNMLNKHAVQYGWFLYVGLIAYYLVRRMVAKDRDALLILGGVLVIVIAAVLDTLGARNIIVFPRVVGYAFLFFILSIATILANKFVRLNEEVEELNEDLERKVEQRTEELKQSLEQVNRLKVQQDADYFLTSLLINPLSSNKNVSRVVRTEFYTKQKKSFEFKGKTYEIGGDILISGNIELRNKRYVVFVNGDAMGKSIQGAGGALVMGTVFNTILTRSGIATQKNKSPEQWLSEAFLELQKIFESFDGSMYISIVLGLVEESSGLLYYINAEHPWTVLYRDGVASYIEDELTLRKIGIPENEQHLTIKTFRMFPGDAIVIGSDGRDDILIGNEENRIINEDQNQFLKRVEEGAGDLCEVYDRILKFGSLVDDFTLLKITYDPGASESEAGIVSEKTVSDSFRDALISGKELLRDKKVEEGLKSLEYALALNPKNESVLATFGKFYLKEKEYSKSLTYWEKLSGLYANSAEFVYYVSLCHKMLKSYETAAEFGERSFSLDPSYLKNLINLADIYRILERFERARDFLGKALVLDPENPKALQLKNSFG</sequence>
<keyword evidence="1" id="KW-0378">Hydrolase</keyword>
<evidence type="ECO:0000256" key="4">
    <source>
        <dbReference type="SAM" id="Phobius"/>
    </source>
</evidence>
<dbReference type="SUPFAM" id="SSF48452">
    <property type="entry name" value="TPR-like"/>
    <property type="match status" value="1"/>
</dbReference>
<feature type="coiled-coil region" evidence="3">
    <location>
        <begin position="426"/>
        <end position="471"/>
    </location>
</feature>
<evidence type="ECO:0000256" key="1">
    <source>
        <dbReference type="ARBA" id="ARBA00022801"/>
    </source>
</evidence>
<dbReference type="Proteomes" id="UP000298277">
    <property type="component" value="Unassembled WGS sequence"/>
</dbReference>
<gene>
    <name evidence="6" type="ORF">EHQ17_00185</name>
</gene>
<feature type="transmembrane region" description="Helical" evidence="4">
    <location>
        <begin position="325"/>
        <end position="343"/>
    </location>
</feature>
<keyword evidence="3" id="KW-0175">Coiled coil</keyword>
<protein>
    <submittedName>
        <fullName evidence="6">Stage II sporulation protein E</fullName>
    </submittedName>
</protein>
<organism evidence="6 7">
    <name type="scientific">Leptospira gomenensis</name>
    <dbReference type="NCBI Taxonomy" id="2484974"/>
    <lineage>
        <taxon>Bacteria</taxon>
        <taxon>Pseudomonadati</taxon>
        <taxon>Spirochaetota</taxon>
        <taxon>Spirochaetia</taxon>
        <taxon>Leptospirales</taxon>
        <taxon>Leptospiraceae</taxon>
        <taxon>Leptospira</taxon>
    </lineage>
</organism>
<dbReference type="InterPro" id="IPR011990">
    <property type="entry name" value="TPR-like_helical_dom_sf"/>
</dbReference>
<dbReference type="InterPro" id="IPR036457">
    <property type="entry name" value="PPM-type-like_dom_sf"/>
</dbReference>
<keyword evidence="7" id="KW-1185">Reference proteome</keyword>
<dbReference type="SUPFAM" id="SSF81606">
    <property type="entry name" value="PP2C-like"/>
    <property type="match status" value="1"/>
</dbReference>
<keyword evidence="4" id="KW-0812">Transmembrane</keyword>
<feature type="transmembrane region" description="Helical" evidence="4">
    <location>
        <begin position="300"/>
        <end position="318"/>
    </location>
</feature>
<dbReference type="SUPFAM" id="SSF49785">
    <property type="entry name" value="Galactose-binding domain-like"/>
    <property type="match status" value="1"/>
</dbReference>
<dbReference type="Gene3D" id="3.60.40.10">
    <property type="entry name" value="PPM-type phosphatase domain"/>
    <property type="match status" value="1"/>
</dbReference>
<dbReference type="InterPro" id="IPR001932">
    <property type="entry name" value="PPM-type_phosphatase-like_dom"/>
</dbReference>
<dbReference type="InterPro" id="IPR011623">
    <property type="entry name" value="7TMR_DISM_rcpt_extracell_dom1"/>
</dbReference>
<feature type="transmembrane region" description="Helical" evidence="4">
    <location>
        <begin position="235"/>
        <end position="257"/>
    </location>
</feature>
<feature type="transmembrane region" description="Helical" evidence="4">
    <location>
        <begin position="264"/>
        <end position="280"/>
    </location>
</feature>
<dbReference type="SMART" id="SM00331">
    <property type="entry name" value="PP2C_SIG"/>
    <property type="match status" value="1"/>
</dbReference>
<dbReference type="AlphaFoldDB" id="A0A5F1Z271"/>
<dbReference type="Gene3D" id="1.25.40.10">
    <property type="entry name" value="Tetratricopeptide repeat domain"/>
    <property type="match status" value="1"/>
</dbReference>
<dbReference type="EMBL" id="RQFA01000004">
    <property type="protein sequence ID" value="TGK39372.1"/>
    <property type="molecule type" value="Genomic_DNA"/>
</dbReference>
<dbReference type="PANTHER" id="PTHR43156:SF2">
    <property type="entry name" value="STAGE II SPORULATION PROTEIN E"/>
    <property type="match status" value="1"/>
</dbReference>
<name>A0A5F1Z271_9LEPT</name>
<dbReference type="PROSITE" id="PS50005">
    <property type="entry name" value="TPR"/>
    <property type="match status" value="1"/>
</dbReference>
<feature type="transmembrane region" description="Helical" evidence="4">
    <location>
        <begin position="414"/>
        <end position="434"/>
    </location>
</feature>
<reference evidence="6" key="1">
    <citation type="journal article" date="2019" name="PLoS Negl. Trop. Dis.">
        <title>Revisiting the worldwide diversity of Leptospira species in the environment.</title>
        <authorList>
            <person name="Vincent A.T."/>
            <person name="Schiettekatte O."/>
            <person name="Bourhy P."/>
            <person name="Veyrier F.J."/>
            <person name="Picardeau M."/>
        </authorList>
    </citation>
    <scope>NUCLEOTIDE SEQUENCE [LARGE SCALE GENOMIC DNA]</scope>
    <source>
        <strain evidence="6">201800299</strain>
    </source>
</reference>